<reference evidence="2" key="1">
    <citation type="submission" date="2017-12" db="EMBL/GenBank/DDBJ databases">
        <title>Sequencing the genomes of 1000 Actinobacteria strains.</title>
        <authorList>
            <person name="Klenk H.-P."/>
        </authorList>
    </citation>
    <scope>NUCLEOTIDE SEQUENCE [LARGE SCALE GENOMIC DNA]</scope>
    <source>
        <strain evidence="2">DSM 44228</strain>
    </source>
</reference>
<evidence type="ECO:0000313" key="3">
    <source>
        <dbReference type="Proteomes" id="UP000233786"/>
    </source>
</evidence>
<dbReference type="EMBL" id="PJNB01000001">
    <property type="protein sequence ID" value="PKW13407.1"/>
    <property type="molecule type" value="Genomic_DNA"/>
</dbReference>
<feature type="region of interest" description="Disordered" evidence="1">
    <location>
        <begin position="179"/>
        <end position="201"/>
    </location>
</feature>
<evidence type="ECO:0000256" key="1">
    <source>
        <dbReference type="SAM" id="MobiDB-lite"/>
    </source>
</evidence>
<dbReference type="AlphaFoldDB" id="A0A2N3XRW1"/>
<dbReference type="Proteomes" id="UP000233786">
    <property type="component" value="Unassembled WGS sequence"/>
</dbReference>
<feature type="region of interest" description="Disordered" evidence="1">
    <location>
        <begin position="96"/>
        <end position="132"/>
    </location>
</feature>
<feature type="region of interest" description="Disordered" evidence="1">
    <location>
        <begin position="233"/>
        <end position="257"/>
    </location>
</feature>
<proteinExistence type="predicted"/>
<gene>
    <name evidence="2" type="ORF">A8926_0933</name>
</gene>
<organism evidence="2 3">
    <name type="scientific">Saccharopolyspora spinosa</name>
    <dbReference type="NCBI Taxonomy" id="60894"/>
    <lineage>
        <taxon>Bacteria</taxon>
        <taxon>Bacillati</taxon>
        <taxon>Actinomycetota</taxon>
        <taxon>Actinomycetes</taxon>
        <taxon>Pseudonocardiales</taxon>
        <taxon>Pseudonocardiaceae</taxon>
        <taxon>Saccharopolyspora</taxon>
    </lineage>
</organism>
<evidence type="ECO:0000313" key="2">
    <source>
        <dbReference type="EMBL" id="PKW13407.1"/>
    </source>
</evidence>
<protein>
    <submittedName>
        <fullName evidence="2">Uncharacterized protein</fullName>
    </submittedName>
</protein>
<name>A0A2N3XRW1_SACSN</name>
<sequence>MTSPPTTFIRSDQRQWCTCRVVVDAGTHEIVHLRTRTRARFVQFCTVASATPRIRAIHGQPCIPGGPAEGEFGILPAAGRRARRAEIGVHASGPVPRFAWPEPSDRVPLRGPRPRPATAAATGIDPPDRTIRGGIGREVALTIEASGHRAPSKGNTITGNGVGRAAVAAAFADPWGAARRPTCSDPRCRGPEPSPGPRHPAVDLAELTEDLAVGAPPDLEVLRLHVLEGVGPPMNSGTSASGRRPLRMIGDWNGRQG</sequence>
<comment type="caution">
    <text evidence="2">The sequence shown here is derived from an EMBL/GenBank/DDBJ whole genome shotgun (WGS) entry which is preliminary data.</text>
</comment>
<accession>A0A2N3XRW1</accession>
<keyword evidence="3" id="KW-1185">Reference proteome</keyword>
<dbReference type="STRING" id="994479.GCA_000194155_06327"/>